<dbReference type="InterPro" id="IPR017853">
    <property type="entry name" value="GH"/>
</dbReference>
<gene>
    <name evidence="3" type="ORF">IPP15_02005</name>
</gene>
<evidence type="ECO:0000313" key="3">
    <source>
        <dbReference type="EMBL" id="MBK9981193.1"/>
    </source>
</evidence>
<dbReference type="Proteomes" id="UP000808337">
    <property type="component" value="Unassembled WGS sequence"/>
</dbReference>
<evidence type="ECO:0000259" key="2">
    <source>
        <dbReference type="SMART" id="SM00642"/>
    </source>
</evidence>
<organism evidence="3 4">
    <name type="scientific">Candidatus Opimibacter skivensis</name>
    <dbReference type="NCBI Taxonomy" id="2982028"/>
    <lineage>
        <taxon>Bacteria</taxon>
        <taxon>Pseudomonadati</taxon>
        <taxon>Bacteroidota</taxon>
        <taxon>Saprospiria</taxon>
        <taxon>Saprospirales</taxon>
        <taxon>Saprospiraceae</taxon>
        <taxon>Candidatus Opimibacter</taxon>
    </lineage>
</organism>
<dbReference type="SMART" id="SM00642">
    <property type="entry name" value="Aamy"/>
    <property type="match status" value="1"/>
</dbReference>
<dbReference type="SUPFAM" id="SSF51011">
    <property type="entry name" value="Glycosyl hydrolase domain"/>
    <property type="match status" value="1"/>
</dbReference>
<feature type="region of interest" description="Disordered" evidence="1">
    <location>
        <begin position="1"/>
        <end position="25"/>
    </location>
</feature>
<feature type="domain" description="Glycosyl hydrolase family 13 catalytic" evidence="2">
    <location>
        <begin position="29"/>
        <end position="362"/>
    </location>
</feature>
<dbReference type="EMBL" id="JADKGY010000001">
    <property type="protein sequence ID" value="MBK9981193.1"/>
    <property type="molecule type" value="Genomic_DNA"/>
</dbReference>
<evidence type="ECO:0000313" key="4">
    <source>
        <dbReference type="Proteomes" id="UP000808337"/>
    </source>
</evidence>
<evidence type="ECO:0000256" key="1">
    <source>
        <dbReference type="SAM" id="MobiDB-lite"/>
    </source>
</evidence>
<comment type="caution">
    <text evidence="3">The sequence shown here is derived from an EMBL/GenBank/DDBJ whole genome shotgun (WGS) entry which is preliminary data.</text>
</comment>
<name>A0A9D7XRD9_9BACT</name>
<dbReference type="PANTHER" id="PTHR47786:SF2">
    <property type="entry name" value="GLYCOSYL HYDROLASE FAMILY 13 CATALYTIC DOMAIN-CONTAINING PROTEIN"/>
    <property type="match status" value="1"/>
</dbReference>
<sequence length="450" mass="51897">MTILQAASCKQSTTPKDGERLASRVTPPEWSKSANIYEVNIRQYTPEGTFEAFRHHLPRLKKMGVDILWLMPIHPISVPKRKGTLGSYYAVSDFRAINPLFGDHKDFQRLVDSAHALDMHVIIDWVPHHTGWDHPWIKDHPDYYNKNEKGEIRDPINEETGEPWGWTDVAELNLSNPQMRRQIIDDMIYWIMEYHIDGFRVDHALGEPADYWDEVSKTLAGLKKPLFMLAEGEEPYLRNDSSFVAGYAWKFHHMMNDIAKGDKSVNQLDSILADERKHYTYGYNMYFTSNHDENSWAGTEFERMGDGAKTFAALSCTIDGIPLIYSGQEEPLKKRLAFFEKDTILFRNYEFESFYATLFNLKHNNKALWNGADGGLSKRINASDHVYAFMRQKDGDKFIGVFNLSDKPQTTTLDVPVDAMHLVFGDKEINLSKGAEISLAPWEYFLFSNK</sequence>
<dbReference type="InterPro" id="IPR006047">
    <property type="entry name" value="GH13_cat_dom"/>
</dbReference>
<dbReference type="PANTHER" id="PTHR47786">
    <property type="entry name" value="ALPHA-1,4-GLUCAN:MALTOSE-1-PHOSPHATE MALTOSYLTRANSFERASE"/>
    <property type="match status" value="1"/>
</dbReference>
<dbReference type="AlphaFoldDB" id="A0A9D7XRD9"/>
<dbReference type="Gene3D" id="2.60.40.1180">
    <property type="entry name" value="Golgi alpha-mannosidase II"/>
    <property type="match status" value="1"/>
</dbReference>
<protein>
    <submittedName>
        <fullName evidence="3">Alpha-glucosidase C-terminal domain-containing protein</fullName>
    </submittedName>
</protein>
<reference evidence="3 4" key="1">
    <citation type="submission" date="2020-10" db="EMBL/GenBank/DDBJ databases">
        <title>Connecting structure to function with the recovery of over 1000 high-quality activated sludge metagenome-assembled genomes encoding full-length rRNA genes using long-read sequencing.</title>
        <authorList>
            <person name="Singleton C.M."/>
            <person name="Petriglieri F."/>
            <person name="Kristensen J.M."/>
            <person name="Kirkegaard R.H."/>
            <person name="Michaelsen T.Y."/>
            <person name="Andersen M.H."/>
            <person name="Karst S.M."/>
            <person name="Dueholm M.S."/>
            <person name="Nielsen P.H."/>
            <person name="Albertsen M."/>
        </authorList>
    </citation>
    <scope>NUCLEOTIDE SEQUENCE [LARGE SCALE GENOMIC DNA]</scope>
    <source>
        <strain evidence="3">Ribe_18-Q3-R11-54_MAXAC.273</strain>
    </source>
</reference>
<dbReference type="SUPFAM" id="SSF51445">
    <property type="entry name" value="(Trans)glycosidases"/>
    <property type="match status" value="1"/>
</dbReference>
<proteinExistence type="predicted"/>
<dbReference type="Gene3D" id="3.20.20.80">
    <property type="entry name" value="Glycosidases"/>
    <property type="match status" value="1"/>
</dbReference>
<dbReference type="CDD" id="cd11313">
    <property type="entry name" value="AmyAc_arch_bac_AmyA"/>
    <property type="match status" value="1"/>
</dbReference>
<dbReference type="InterPro" id="IPR013780">
    <property type="entry name" value="Glyco_hydro_b"/>
</dbReference>
<dbReference type="Pfam" id="PF00128">
    <property type="entry name" value="Alpha-amylase"/>
    <property type="match status" value="1"/>
</dbReference>
<dbReference type="GO" id="GO:0005975">
    <property type="term" value="P:carbohydrate metabolic process"/>
    <property type="evidence" value="ECO:0007669"/>
    <property type="project" value="InterPro"/>
</dbReference>
<accession>A0A9D7XRD9</accession>